<accession>A0ABR3RLW9</accession>
<organism evidence="2 3">
    <name type="scientific">Paraconiothyrium brasiliense</name>
    <dbReference type="NCBI Taxonomy" id="300254"/>
    <lineage>
        <taxon>Eukaryota</taxon>
        <taxon>Fungi</taxon>
        <taxon>Dikarya</taxon>
        <taxon>Ascomycota</taxon>
        <taxon>Pezizomycotina</taxon>
        <taxon>Dothideomycetes</taxon>
        <taxon>Pleosporomycetidae</taxon>
        <taxon>Pleosporales</taxon>
        <taxon>Massarineae</taxon>
        <taxon>Didymosphaeriaceae</taxon>
        <taxon>Paraconiothyrium</taxon>
    </lineage>
</organism>
<protein>
    <submittedName>
        <fullName evidence="2">Uncharacterized protein</fullName>
    </submittedName>
</protein>
<gene>
    <name evidence="2" type="ORF">SLS60_004427</name>
</gene>
<comment type="caution">
    <text evidence="2">The sequence shown here is derived from an EMBL/GenBank/DDBJ whole genome shotgun (WGS) entry which is preliminary data.</text>
</comment>
<evidence type="ECO:0000313" key="3">
    <source>
        <dbReference type="Proteomes" id="UP001521785"/>
    </source>
</evidence>
<proteinExistence type="predicted"/>
<evidence type="ECO:0000313" key="2">
    <source>
        <dbReference type="EMBL" id="KAL1604887.1"/>
    </source>
</evidence>
<name>A0ABR3RLW9_9PLEO</name>
<dbReference type="EMBL" id="JAKJXO020000005">
    <property type="protein sequence ID" value="KAL1604887.1"/>
    <property type="molecule type" value="Genomic_DNA"/>
</dbReference>
<dbReference type="Proteomes" id="UP001521785">
    <property type="component" value="Unassembled WGS sequence"/>
</dbReference>
<feature type="region of interest" description="Disordered" evidence="1">
    <location>
        <begin position="58"/>
        <end position="115"/>
    </location>
</feature>
<sequence length="1037" mass="115842">MVDANTYFRFNVDLGLSDISFDDYKAIGSLQAVTYAYLGTTLQRMQLEACAKKLSYPKPQPINALRPDPGSGEEHESPHNPDHASPTTGSGQDFHAESDVDNEEHDDSIRPSDDKATTVQLVSLPENPREWKIGSVLIHDISELVLQDSEILSLLASASGKIGRERMKKNLYILLEALADDLLREEQLHDIAVFMSLTVSTLVDQIIATVPDRKTGASKAPPTYEEVVSASIEMEDLAPNLHIESNTETLDEARLIAFVEQENCQLIVQSESFRRFREDLRKFTYPSVGSWIRAKALPHSPDLVARGLAPIHTFRVSIVWQLEKFLDLACSGPQSIDNILTLTGHYHSCQALPCGEYMNQTWPKTGSKTLEAVRLAFEYGSVCQQYSEAHSIRLTTRKFDQELRDTASPKDESMETSADLLIHGKLEEICETLEQFAWLSAALRFGGERLSYSRVLVGSDPLIQDSDITHLHIHLAPLYDEIIEGVGTCWVPLFNRSVLAWGFPIAERGDAFGLELTFDLMLRACGTKYPTEYKDALIISRDWITIYPCRAIEDIDNGFEWHAVSGTPDDFFRETTIAPVYPLLNQVNPVSKALEGRMFVGWVAKSKVRLATFASAEQGSTIDPENHRGATLGNGVTIGAHLRPPWMNLGGINMAVPVEIPLPQQEIFAANNIDEDAAMERSKNDTVLLYDYRDEIGWLVPELSFALHLVFSGLRSHSSNNKALQRLRYAHALSDGGEAARDAIRQCASIAVGMRGNEEYTLSEMMKDTLDFLDSRKRSIALRIRNNSLRADLGLRGYDFLDLRDKPATFGLRYIDAPKVGRPDWWDITNELNSNLLVVLANNLGQIIVPDSSSWRSCTSWQEVPRKCGLLVATVRSVLAKARPFIARQPKILLTQKLAWHEPVASHPFDVCQHNCNPVQKVRRHYDGVLGYLSYGFHGLNNPTNPHARLDGAVIFGLPDGRPIGKHIEDQLDRIQRPCGPIDLQPATQGQPKFLTNQGFMSLVITSLPSFIVVRTPSWQAMVGCLLAVLLSWALWL</sequence>
<evidence type="ECO:0000256" key="1">
    <source>
        <dbReference type="SAM" id="MobiDB-lite"/>
    </source>
</evidence>
<reference evidence="2 3" key="1">
    <citation type="submission" date="2024-02" db="EMBL/GenBank/DDBJ databases">
        <title>De novo assembly and annotation of 12 fungi associated with fruit tree decline syndrome in Ontario, Canada.</title>
        <authorList>
            <person name="Sulman M."/>
            <person name="Ellouze W."/>
            <person name="Ilyukhin E."/>
        </authorList>
    </citation>
    <scope>NUCLEOTIDE SEQUENCE [LARGE SCALE GENOMIC DNA]</scope>
    <source>
        <strain evidence="2 3">M42-189</strain>
    </source>
</reference>
<feature type="compositionally biased region" description="Basic and acidic residues" evidence="1">
    <location>
        <begin position="72"/>
        <end position="82"/>
    </location>
</feature>
<keyword evidence="3" id="KW-1185">Reference proteome</keyword>